<evidence type="ECO:0000313" key="1">
    <source>
        <dbReference type="EMBL" id="SDN41734.1"/>
    </source>
</evidence>
<name>A0A1H0B7V5_9EURY</name>
<dbReference type="Proteomes" id="UP000199370">
    <property type="component" value="Unassembled WGS sequence"/>
</dbReference>
<dbReference type="STRING" id="996166.SAMN05192554_1353"/>
<protein>
    <submittedName>
        <fullName evidence="1">Uncharacterized protein</fullName>
    </submittedName>
</protein>
<proteinExistence type="predicted"/>
<dbReference type="AlphaFoldDB" id="A0A1H0B7V5"/>
<dbReference type="Pfam" id="PF26259">
    <property type="entry name" value="DUF8063"/>
    <property type="match status" value="1"/>
</dbReference>
<organism evidence="1 2">
    <name type="scientific">Haloarchaeobius iranensis</name>
    <dbReference type="NCBI Taxonomy" id="996166"/>
    <lineage>
        <taxon>Archaea</taxon>
        <taxon>Methanobacteriati</taxon>
        <taxon>Methanobacteriota</taxon>
        <taxon>Stenosarchaea group</taxon>
        <taxon>Halobacteria</taxon>
        <taxon>Halobacteriales</taxon>
        <taxon>Halorubellaceae</taxon>
        <taxon>Haloarchaeobius</taxon>
    </lineage>
</organism>
<evidence type="ECO:0000313" key="2">
    <source>
        <dbReference type="Proteomes" id="UP000199370"/>
    </source>
</evidence>
<keyword evidence="2" id="KW-1185">Reference proteome</keyword>
<reference evidence="1 2" key="1">
    <citation type="submission" date="2016-10" db="EMBL/GenBank/DDBJ databases">
        <authorList>
            <person name="de Groot N.N."/>
        </authorList>
    </citation>
    <scope>NUCLEOTIDE SEQUENCE [LARGE SCALE GENOMIC DNA]</scope>
    <source>
        <strain evidence="2">EB21,IBRC-M 10013,KCTC 4048</strain>
    </source>
</reference>
<gene>
    <name evidence="1" type="ORF">SAMN05192554_1353</name>
</gene>
<sequence>MVIALALVTAGLVPGVTSAQDGDNASTTTATAVPDGGNASTMRADLGAGVTLVDMEKQPGRIVLVLHSELSGTLLGWQDSMGAMKAANERGGDGLSAVDMANYQHQLWLDQGRQRIVLDVETWRGASTITLWTTQKEFVVSTDLPSRNPFGATSSTGGWLGGFGVAVCMVSLAAWKHKRNPPQGVRDLE</sequence>
<dbReference type="InterPro" id="IPR058376">
    <property type="entry name" value="DUF8063"/>
</dbReference>
<accession>A0A1H0B7V5</accession>
<dbReference type="EMBL" id="FNIA01000035">
    <property type="protein sequence ID" value="SDN41734.1"/>
    <property type="molecule type" value="Genomic_DNA"/>
</dbReference>